<dbReference type="PIRSF" id="PIRSF038921">
    <property type="entry name" value="P14a"/>
    <property type="match status" value="1"/>
</dbReference>
<dbReference type="InterPro" id="IPR001283">
    <property type="entry name" value="CRISP-related"/>
</dbReference>
<dbReference type="InterPro" id="IPR034763">
    <property type="entry name" value="P14a_insect"/>
</dbReference>
<dbReference type="Pfam" id="PF00188">
    <property type="entry name" value="CAP"/>
    <property type="match status" value="1"/>
</dbReference>
<feature type="domain" description="SCP" evidence="6">
    <location>
        <begin position="56"/>
        <end position="211"/>
    </location>
</feature>
<keyword evidence="8" id="KW-1185">Reference proteome</keyword>
<sequence>MKVLEVFLILIFVNVTNVIAATDYCKLCTNHIACNNTGTFANACSSDAVIAELSQAEKNLIVIVHNQLRNKLAGGMLQGFQSATNMSLVAWDSELAQLAELNVRQCEMKHDHCRSTDNYPYTGQNLAETTIYSIYPNINTIIVYNINAWFDEYKLTNQTQMSSCCQDGSGHFTQLIQYRTIAIGCALAIFTNQDTKTDLMACNYSFGNILEYPVYIAGPAASTCANGNDKVYKNLCQI</sequence>
<evidence type="ECO:0000256" key="5">
    <source>
        <dbReference type="SAM" id="SignalP"/>
    </source>
</evidence>
<dbReference type="Proteomes" id="UP001153620">
    <property type="component" value="Chromosome 3"/>
</dbReference>
<organism evidence="7 8">
    <name type="scientific">Chironomus riparius</name>
    <dbReference type="NCBI Taxonomy" id="315576"/>
    <lineage>
        <taxon>Eukaryota</taxon>
        <taxon>Metazoa</taxon>
        <taxon>Ecdysozoa</taxon>
        <taxon>Arthropoda</taxon>
        <taxon>Hexapoda</taxon>
        <taxon>Insecta</taxon>
        <taxon>Pterygota</taxon>
        <taxon>Neoptera</taxon>
        <taxon>Endopterygota</taxon>
        <taxon>Diptera</taxon>
        <taxon>Nematocera</taxon>
        <taxon>Chironomoidea</taxon>
        <taxon>Chironomidae</taxon>
        <taxon>Chironominae</taxon>
        <taxon>Chironomus</taxon>
    </lineage>
</organism>
<evidence type="ECO:0000313" key="7">
    <source>
        <dbReference type="EMBL" id="CAG9807637.1"/>
    </source>
</evidence>
<comment type="similarity">
    <text evidence="2">Belongs to the CRISP family.</text>
</comment>
<feature type="signal peptide" evidence="5">
    <location>
        <begin position="1"/>
        <end position="20"/>
    </location>
</feature>
<dbReference type="InterPro" id="IPR035940">
    <property type="entry name" value="CAP_sf"/>
</dbReference>
<evidence type="ECO:0000256" key="4">
    <source>
        <dbReference type="ARBA" id="ARBA00022729"/>
    </source>
</evidence>
<keyword evidence="4 5" id="KW-0732">Signal</keyword>
<evidence type="ECO:0000256" key="3">
    <source>
        <dbReference type="ARBA" id="ARBA00022525"/>
    </source>
</evidence>
<dbReference type="GO" id="GO:0005576">
    <property type="term" value="C:extracellular region"/>
    <property type="evidence" value="ECO:0007669"/>
    <property type="project" value="UniProtKB-SubCell"/>
</dbReference>
<dbReference type="SMART" id="SM00198">
    <property type="entry name" value="SCP"/>
    <property type="match status" value="1"/>
</dbReference>
<accession>A0A9N9S2F9</accession>
<evidence type="ECO:0000256" key="2">
    <source>
        <dbReference type="ARBA" id="ARBA00009923"/>
    </source>
</evidence>
<dbReference type="InterPro" id="IPR014044">
    <property type="entry name" value="CAP_dom"/>
</dbReference>
<evidence type="ECO:0000313" key="8">
    <source>
        <dbReference type="Proteomes" id="UP001153620"/>
    </source>
</evidence>
<reference evidence="7" key="2">
    <citation type="submission" date="2022-10" db="EMBL/GenBank/DDBJ databases">
        <authorList>
            <consortium name="ENA_rothamsted_submissions"/>
            <consortium name="culmorum"/>
            <person name="King R."/>
        </authorList>
    </citation>
    <scope>NUCLEOTIDE SEQUENCE</scope>
</reference>
<keyword evidence="3" id="KW-0964">Secreted</keyword>
<dbReference type="Gene3D" id="3.40.33.10">
    <property type="entry name" value="CAP"/>
    <property type="match status" value="1"/>
</dbReference>
<evidence type="ECO:0000259" key="6">
    <source>
        <dbReference type="SMART" id="SM00198"/>
    </source>
</evidence>
<feature type="chain" id="PRO_5040109459" description="SCP domain-containing protein" evidence="5">
    <location>
        <begin position="21"/>
        <end position="238"/>
    </location>
</feature>
<dbReference type="EMBL" id="OU895879">
    <property type="protein sequence ID" value="CAG9807637.1"/>
    <property type="molecule type" value="Genomic_DNA"/>
</dbReference>
<proteinExistence type="inferred from homology"/>
<dbReference type="SUPFAM" id="SSF55797">
    <property type="entry name" value="PR-1-like"/>
    <property type="match status" value="1"/>
</dbReference>
<dbReference type="OrthoDB" id="414826at2759"/>
<dbReference type="CDD" id="cd05380">
    <property type="entry name" value="CAP_euk"/>
    <property type="match status" value="1"/>
</dbReference>
<dbReference type="PANTHER" id="PTHR10334">
    <property type="entry name" value="CYSTEINE-RICH SECRETORY PROTEIN-RELATED"/>
    <property type="match status" value="1"/>
</dbReference>
<reference evidence="7" key="1">
    <citation type="submission" date="2022-01" db="EMBL/GenBank/DDBJ databases">
        <authorList>
            <person name="King R."/>
        </authorList>
    </citation>
    <scope>NUCLEOTIDE SEQUENCE</scope>
</reference>
<dbReference type="AlphaFoldDB" id="A0A9N9S2F9"/>
<comment type="subcellular location">
    <subcellularLocation>
        <location evidence="1">Secreted</location>
    </subcellularLocation>
</comment>
<gene>
    <name evidence="7" type="ORF">CHIRRI_LOCUS10483</name>
</gene>
<protein>
    <recommendedName>
        <fullName evidence="6">SCP domain-containing protein</fullName>
    </recommendedName>
</protein>
<name>A0A9N9S2F9_9DIPT</name>
<evidence type="ECO:0000256" key="1">
    <source>
        <dbReference type="ARBA" id="ARBA00004613"/>
    </source>
</evidence>